<gene>
    <name evidence="1" type="ORF">HGM15179_021750</name>
</gene>
<sequence>MGLDSEYFVIGETAHTPLEIEVAPMTIKGKIRCLILLACCMHPPFYLVEGQILAQAIPVPAEIIADGKSPEVYWIEVVGENKPSMACNIACGSERLHVERVLDTEIDVTVIPEAL</sequence>
<accession>A0A8K1D587</accession>
<comment type="caution">
    <text evidence="1">The sequence shown here is derived from an EMBL/GenBank/DDBJ whole genome shotgun (WGS) entry which is preliminary data.</text>
</comment>
<organism evidence="1 2">
    <name type="scientific">Zosterops borbonicus</name>
    <dbReference type="NCBI Taxonomy" id="364589"/>
    <lineage>
        <taxon>Eukaryota</taxon>
        <taxon>Metazoa</taxon>
        <taxon>Chordata</taxon>
        <taxon>Craniata</taxon>
        <taxon>Vertebrata</taxon>
        <taxon>Euteleostomi</taxon>
        <taxon>Archelosauria</taxon>
        <taxon>Archosauria</taxon>
        <taxon>Dinosauria</taxon>
        <taxon>Saurischia</taxon>
        <taxon>Theropoda</taxon>
        <taxon>Coelurosauria</taxon>
        <taxon>Aves</taxon>
        <taxon>Neognathae</taxon>
        <taxon>Neoaves</taxon>
        <taxon>Telluraves</taxon>
        <taxon>Australaves</taxon>
        <taxon>Passeriformes</taxon>
        <taxon>Sylvioidea</taxon>
        <taxon>Zosteropidae</taxon>
        <taxon>Zosterops</taxon>
    </lineage>
</organism>
<evidence type="ECO:0000313" key="1">
    <source>
        <dbReference type="EMBL" id="TRZ05357.1"/>
    </source>
</evidence>
<evidence type="ECO:0000313" key="2">
    <source>
        <dbReference type="Proteomes" id="UP000796761"/>
    </source>
</evidence>
<dbReference type="EMBL" id="SWJQ01004698">
    <property type="protein sequence ID" value="TRZ05357.1"/>
    <property type="molecule type" value="Genomic_DNA"/>
</dbReference>
<dbReference type="Proteomes" id="UP000796761">
    <property type="component" value="Unassembled WGS sequence"/>
</dbReference>
<dbReference type="AlphaFoldDB" id="A0A8K1D587"/>
<keyword evidence="2" id="KW-1185">Reference proteome</keyword>
<dbReference type="OrthoDB" id="9208446at2759"/>
<protein>
    <submittedName>
        <fullName evidence="1">Uncharacterized protein</fullName>
    </submittedName>
</protein>
<name>A0A8K1D587_9PASS</name>
<proteinExistence type="predicted"/>
<reference evidence="1" key="1">
    <citation type="submission" date="2019-04" db="EMBL/GenBank/DDBJ databases">
        <title>Genome assembly of Zosterops borbonicus 15179.</title>
        <authorList>
            <person name="Leroy T."/>
            <person name="Anselmetti Y."/>
            <person name="Tilak M.-K."/>
            <person name="Nabholz B."/>
        </authorList>
    </citation>
    <scope>NUCLEOTIDE SEQUENCE</scope>
    <source>
        <strain evidence="1">HGM_15179</strain>
        <tissue evidence="1">Muscle</tissue>
    </source>
</reference>